<dbReference type="AlphaFoldDB" id="A0A077NL11"/>
<accession>A0A077NL11</accession>
<organism evidence="2">
    <name type="scientific">Xenorhabdus bovienii str. puntauvense</name>
    <dbReference type="NCBI Taxonomy" id="1398201"/>
    <lineage>
        <taxon>Bacteria</taxon>
        <taxon>Pseudomonadati</taxon>
        <taxon>Pseudomonadota</taxon>
        <taxon>Gammaproteobacteria</taxon>
        <taxon>Enterobacterales</taxon>
        <taxon>Morganellaceae</taxon>
        <taxon>Xenorhabdus</taxon>
    </lineage>
</organism>
<dbReference type="HOGENOM" id="CLU_085306_1_2_6"/>
<dbReference type="Pfam" id="PF03230">
    <property type="entry name" value="Antirestrict"/>
    <property type="match status" value="1"/>
</dbReference>
<protein>
    <submittedName>
        <fullName evidence="2">KlcA</fullName>
    </submittedName>
</protein>
<proteinExistence type="inferred from homology"/>
<name>A0A077NL11_XENBV</name>
<dbReference type="Gene3D" id="3.30.70.3580">
    <property type="entry name" value="Antirestriction protein"/>
    <property type="match status" value="1"/>
</dbReference>
<dbReference type="InterPro" id="IPR042297">
    <property type="entry name" value="Antirestriction_sf"/>
</dbReference>
<dbReference type="Proteomes" id="UP000028511">
    <property type="component" value="Unassembled WGS sequence"/>
</dbReference>
<evidence type="ECO:0000313" key="2">
    <source>
        <dbReference type="EMBL" id="CDG98590.1"/>
    </source>
</evidence>
<dbReference type="InterPro" id="IPR004914">
    <property type="entry name" value="Antirestrict"/>
</dbReference>
<sequence>MTIKATEVSFQNHLSCLKRLFGRHSFRGGEIVHDFAFMLLENYRSNVWQCDSWKYYDLSCGGGYMAPITDKNFTIHVHGNGFSGMLSADAAGIAVTLFALNYFIWQAYEAGDHELNHWLIERQEWLKYYANQHSESEKILGAVR</sequence>
<dbReference type="EMBL" id="CBSW010000242">
    <property type="protein sequence ID" value="CDG98590.1"/>
    <property type="molecule type" value="Genomic_DNA"/>
</dbReference>
<gene>
    <name evidence="2" type="primary">klcA</name>
    <name evidence="2" type="ORF">XBP1_390008</name>
</gene>
<reference evidence="2" key="1">
    <citation type="submission" date="2013-07" db="EMBL/GenBank/DDBJ databases">
        <title>Sub-species coevolution in mutualistic symbiosis.</title>
        <authorList>
            <person name="Murfin K."/>
            <person name="Klassen J."/>
            <person name="Lee M."/>
            <person name="Forst S."/>
            <person name="Stock P."/>
            <person name="Goodrich-Blair H."/>
        </authorList>
    </citation>
    <scope>NUCLEOTIDE SEQUENCE [LARGE SCALE GENOMIC DNA]</scope>
    <source>
        <strain evidence="2">Puntauvense</strain>
    </source>
</reference>
<dbReference type="RefSeq" id="WP_051870361.1">
    <property type="nucleotide sequence ID" value="NZ_CAWLWN010000037.1"/>
</dbReference>
<comment type="caution">
    <text evidence="2">The sequence shown here is derived from an EMBL/GenBank/DDBJ whole genome shotgun (WGS) entry which is preliminary data.</text>
</comment>
<comment type="similarity">
    <text evidence="1">Belongs to the antirestriction protein family.</text>
</comment>
<evidence type="ECO:0000256" key="1">
    <source>
        <dbReference type="ARBA" id="ARBA00008618"/>
    </source>
</evidence>